<evidence type="ECO:0000256" key="2">
    <source>
        <dbReference type="PIRSR" id="PIRSR001359-3"/>
    </source>
</evidence>
<organism evidence="3 4">
    <name type="scientific">Caldanaerobacter subterraneus</name>
    <dbReference type="NCBI Taxonomy" id="911092"/>
    <lineage>
        <taxon>Bacteria</taxon>
        <taxon>Bacillati</taxon>
        <taxon>Bacillota</taxon>
        <taxon>Clostridia</taxon>
        <taxon>Thermoanaerobacterales</taxon>
        <taxon>Thermoanaerobacteraceae</taxon>
        <taxon>Caldanaerobacter</taxon>
    </lineage>
</organism>
<evidence type="ECO:0000313" key="4">
    <source>
        <dbReference type="Proteomes" id="UP000529861"/>
    </source>
</evidence>
<dbReference type="AlphaFoldDB" id="A0A7Y2L904"/>
<dbReference type="PIRSF" id="PIRSF001359">
    <property type="entry name" value="F_bP_aldolase_II"/>
    <property type="match status" value="1"/>
</dbReference>
<dbReference type="InterPro" id="IPR050246">
    <property type="entry name" value="Class_II_FBP_aldolase"/>
</dbReference>
<feature type="binding site" evidence="2">
    <location>
        <position position="83"/>
    </location>
    <ligand>
        <name>Zn(2+)</name>
        <dbReference type="ChEBI" id="CHEBI:29105"/>
        <label>1</label>
        <note>catalytic</note>
    </ligand>
</feature>
<comment type="cofactor">
    <cofactor evidence="2">
        <name>Zn(2+)</name>
        <dbReference type="ChEBI" id="CHEBI:29105"/>
    </cofactor>
    <text evidence="2">Binds 2 Zn(2+) ions per subunit. One is catalytic and the other provides a structural contribution.</text>
</comment>
<evidence type="ECO:0000256" key="1">
    <source>
        <dbReference type="PIRSR" id="PIRSR001359-1"/>
    </source>
</evidence>
<dbReference type="GO" id="GO:0008270">
    <property type="term" value="F:zinc ion binding"/>
    <property type="evidence" value="ECO:0007669"/>
    <property type="project" value="InterPro"/>
</dbReference>
<feature type="binding site" evidence="2">
    <location>
        <position position="104"/>
    </location>
    <ligand>
        <name>Zn(2+)</name>
        <dbReference type="ChEBI" id="CHEBI:29105"/>
        <label>2</label>
    </ligand>
</feature>
<dbReference type="Proteomes" id="UP000529861">
    <property type="component" value="Unassembled WGS sequence"/>
</dbReference>
<sequence length="308" mass="33532">MPLVTSKEMLIYARENGFAVGAFNAYNMEMVQAIIEAAEEENAPVIIQISEGAIAYGGEKSFAALIKVLAEEATVPVVCHLDHGVNFSTVIKALKAGFTSLMFDGSSLTFEENIEKTKKLVEIAHAAGIPLEGEIGKIPDAAKGLLSPEEVKKYLTTPEEALEFYEKTGVDSLAISVGSAHRMKVQSAQLDIERIARIKEKIKIPLVLHGASGVMDDSLIQAVKAGISKVNFATELNKAFTHALREELSSNPDLVDVRKYGAVARENVKKTVKEKIRLLNVANKAPEILKLINKRSFTIENKGVETIE</sequence>
<dbReference type="NCBIfam" id="TIGR00167">
    <property type="entry name" value="cbbA"/>
    <property type="match status" value="1"/>
</dbReference>
<dbReference type="Gene3D" id="3.20.20.70">
    <property type="entry name" value="Aldolase class I"/>
    <property type="match status" value="1"/>
</dbReference>
<dbReference type="InterPro" id="IPR000771">
    <property type="entry name" value="FBA_II"/>
</dbReference>
<dbReference type="Pfam" id="PF01116">
    <property type="entry name" value="F_bP_aldolase"/>
    <property type="match status" value="1"/>
</dbReference>
<keyword evidence="2" id="KW-0479">Metal-binding</keyword>
<dbReference type="GO" id="GO:0005975">
    <property type="term" value="P:carbohydrate metabolic process"/>
    <property type="evidence" value="ECO:0007669"/>
    <property type="project" value="InterPro"/>
</dbReference>
<dbReference type="CDD" id="cd00947">
    <property type="entry name" value="TBP_aldolase_IIB"/>
    <property type="match status" value="1"/>
</dbReference>
<dbReference type="RefSeq" id="WP_170271577.1">
    <property type="nucleotide sequence ID" value="NZ_JABEQB010000043.1"/>
</dbReference>
<evidence type="ECO:0000313" key="3">
    <source>
        <dbReference type="EMBL" id="NNG67850.1"/>
    </source>
</evidence>
<accession>A0A7Y2L904</accession>
<dbReference type="EMBL" id="JABEQB010000043">
    <property type="protein sequence ID" value="NNG67850.1"/>
    <property type="molecule type" value="Genomic_DNA"/>
</dbReference>
<dbReference type="PANTHER" id="PTHR30304:SF0">
    <property type="entry name" value="D-TAGATOSE-1,6-BISPHOSPHATE ALDOLASE SUBUNIT GATY-RELATED"/>
    <property type="match status" value="1"/>
</dbReference>
<proteinExistence type="predicted"/>
<feature type="active site" description="Proton donor" evidence="1">
    <location>
        <position position="82"/>
    </location>
</feature>
<protein>
    <submittedName>
        <fullName evidence="3">Class II fructose-bisphosphate aldolase</fullName>
    </submittedName>
</protein>
<gene>
    <name evidence="3" type="ORF">HKI81_11730</name>
</gene>
<dbReference type="SUPFAM" id="SSF51569">
    <property type="entry name" value="Aldolase"/>
    <property type="match status" value="1"/>
</dbReference>
<name>A0A7Y2L904_9THEO</name>
<feature type="binding site" evidence="2">
    <location>
        <position position="209"/>
    </location>
    <ligand>
        <name>Zn(2+)</name>
        <dbReference type="ChEBI" id="CHEBI:29105"/>
        <label>1</label>
        <note>catalytic</note>
    </ligand>
</feature>
<dbReference type="PANTHER" id="PTHR30304">
    <property type="entry name" value="D-TAGATOSE-1,6-BISPHOSPHATE ALDOLASE"/>
    <property type="match status" value="1"/>
</dbReference>
<reference evidence="3 4" key="1">
    <citation type="submission" date="2020-04" db="EMBL/GenBank/DDBJ databases">
        <title>Draft genome sequence of Caldanaerobacter sunterraneus. strain 1523vc isolated from Griffin hot spring, Kamchatka, Russia.</title>
        <authorList>
            <person name="Toshchakov S.V."/>
            <person name="Podosokorskaya O.A."/>
            <person name="Kublanov I.V."/>
            <person name="Korzhenkov A."/>
            <person name="Patrushev M.V."/>
        </authorList>
    </citation>
    <scope>NUCLEOTIDE SEQUENCE [LARGE SCALE GENOMIC DNA]</scope>
    <source>
        <strain evidence="3 4">1523vc</strain>
    </source>
</reference>
<dbReference type="GO" id="GO:0016832">
    <property type="term" value="F:aldehyde-lyase activity"/>
    <property type="evidence" value="ECO:0007669"/>
    <property type="project" value="InterPro"/>
</dbReference>
<comment type="caution">
    <text evidence="3">The sequence shown here is derived from an EMBL/GenBank/DDBJ whole genome shotgun (WGS) entry which is preliminary data.</text>
</comment>
<keyword evidence="2" id="KW-0862">Zinc</keyword>
<feature type="binding site" evidence="2">
    <location>
        <position position="181"/>
    </location>
    <ligand>
        <name>Zn(2+)</name>
        <dbReference type="ChEBI" id="CHEBI:29105"/>
        <label>1</label>
        <note>catalytic</note>
    </ligand>
</feature>
<dbReference type="InterPro" id="IPR013785">
    <property type="entry name" value="Aldolase_TIM"/>
</dbReference>
<feature type="binding site" evidence="2">
    <location>
        <position position="134"/>
    </location>
    <ligand>
        <name>Zn(2+)</name>
        <dbReference type="ChEBI" id="CHEBI:29105"/>
        <label>2</label>
    </ligand>
</feature>